<dbReference type="InterPro" id="IPR050759">
    <property type="entry name" value="Serine_protease_kringle"/>
</dbReference>
<dbReference type="InterPro" id="IPR013806">
    <property type="entry name" value="Kringle-like"/>
</dbReference>
<feature type="domain" description="Kringle" evidence="5">
    <location>
        <begin position="10"/>
        <end position="53"/>
    </location>
</feature>
<proteinExistence type="predicted"/>
<evidence type="ECO:0000256" key="1">
    <source>
        <dbReference type="ARBA" id="ARBA00022572"/>
    </source>
</evidence>
<name>A0ABQ9VZ27_SAGOE</name>
<evidence type="ECO:0000313" key="7">
    <source>
        <dbReference type="Proteomes" id="UP001266305"/>
    </source>
</evidence>
<gene>
    <name evidence="6" type="ORF">P7K49_008910</name>
</gene>
<protein>
    <recommendedName>
        <fullName evidence="5">Kringle domain-containing protein</fullName>
    </recommendedName>
</protein>
<dbReference type="Proteomes" id="UP001266305">
    <property type="component" value="Unassembled WGS sequence"/>
</dbReference>
<dbReference type="EMBL" id="JASSZA010000004">
    <property type="protein sequence ID" value="KAK2114644.1"/>
    <property type="molecule type" value="Genomic_DNA"/>
</dbReference>
<feature type="non-terminal residue" evidence="6">
    <location>
        <position position="53"/>
    </location>
</feature>
<keyword evidence="7" id="KW-1185">Reference proteome</keyword>
<dbReference type="InterPro" id="IPR038178">
    <property type="entry name" value="Kringle_sf"/>
</dbReference>
<evidence type="ECO:0000259" key="5">
    <source>
        <dbReference type="PROSITE" id="PS50070"/>
    </source>
</evidence>
<dbReference type="PRINTS" id="PR00018">
    <property type="entry name" value="KRINGLE"/>
</dbReference>
<feature type="compositionally biased region" description="Low complexity" evidence="4">
    <location>
        <begin position="20"/>
        <end position="31"/>
    </location>
</feature>
<sequence length="53" mass="5890">PPELTPVVQDCYHGDGQSYKGKSSTTVTGKKCQSWSSMTPHRHQKTPENYPNA</sequence>
<dbReference type="PANTHER" id="PTHR24261:SF2">
    <property type="entry name" value="LIPOPROTEIN(A)"/>
    <property type="match status" value="1"/>
</dbReference>
<dbReference type="SMART" id="SM00130">
    <property type="entry name" value="KR"/>
    <property type="match status" value="1"/>
</dbReference>
<keyword evidence="2" id="KW-1015">Disulfide bond</keyword>
<comment type="caution">
    <text evidence="3">Lacks conserved residue(s) required for the propagation of feature annotation.</text>
</comment>
<keyword evidence="1 3" id="KW-0420">Kringle</keyword>
<dbReference type="SUPFAM" id="SSF57440">
    <property type="entry name" value="Kringle-like"/>
    <property type="match status" value="1"/>
</dbReference>
<dbReference type="InterPro" id="IPR000001">
    <property type="entry name" value="Kringle"/>
</dbReference>
<comment type="caution">
    <text evidence="6">The sequence shown here is derived from an EMBL/GenBank/DDBJ whole genome shotgun (WGS) entry which is preliminary data.</text>
</comment>
<accession>A0ABQ9VZ27</accession>
<dbReference type="PROSITE" id="PS50070">
    <property type="entry name" value="KRINGLE_2"/>
    <property type="match status" value="1"/>
</dbReference>
<evidence type="ECO:0000256" key="3">
    <source>
        <dbReference type="PROSITE-ProRule" id="PRU00121"/>
    </source>
</evidence>
<dbReference type="Pfam" id="PF00051">
    <property type="entry name" value="Kringle"/>
    <property type="match status" value="1"/>
</dbReference>
<feature type="non-terminal residue" evidence="6">
    <location>
        <position position="1"/>
    </location>
</feature>
<dbReference type="Gene3D" id="2.40.20.10">
    <property type="entry name" value="Plasminogen Kringle 4"/>
    <property type="match status" value="1"/>
</dbReference>
<reference evidence="6 7" key="1">
    <citation type="submission" date="2023-05" db="EMBL/GenBank/DDBJ databases">
        <title>B98-5 Cell Line De Novo Hybrid Assembly: An Optical Mapping Approach.</title>
        <authorList>
            <person name="Kananen K."/>
            <person name="Auerbach J.A."/>
            <person name="Kautto E."/>
            <person name="Blachly J.S."/>
        </authorList>
    </citation>
    <scope>NUCLEOTIDE SEQUENCE [LARGE SCALE GENOMIC DNA]</scope>
    <source>
        <strain evidence="6">B95-8</strain>
        <tissue evidence="6">Cell line</tissue>
    </source>
</reference>
<dbReference type="PANTHER" id="PTHR24261">
    <property type="entry name" value="PLASMINOGEN-RELATED"/>
    <property type="match status" value="1"/>
</dbReference>
<evidence type="ECO:0000313" key="6">
    <source>
        <dbReference type="EMBL" id="KAK2114644.1"/>
    </source>
</evidence>
<evidence type="ECO:0000256" key="4">
    <source>
        <dbReference type="SAM" id="MobiDB-lite"/>
    </source>
</evidence>
<organism evidence="6 7">
    <name type="scientific">Saguinus oedipus</name>
    <name type="common">Cotton-top tamarin</name>
    <name type="synonym">Oedipomidas oedipus</name>
    <dbReference type="NCBI Taxonomy" id="9490"/>
    <lineage>
        <taxon>Eukaryota</taxon>
        <taxon>Metazoa</taxon>
        <taxon>Chordata</taxon>
        <taxon>Craniata</taxon>
        <taxon>Vertebrata</taxon>
        <taxon>Euteleostomi</taxon>
        <taxon>Mammalia</taxon>
        <taxon>Eutheria</taxon>
        <taxon>Euarchontoglires</taxon>
        <taxon>Primates</taxon>
        <taxon>Haplorrhini</taxon>
        <taxon>Platyrrhini</taxon>
        <taxon>Cebidae</taxon>
        <taxon>Callitrichinae</taxon>
        <taxon>Saguinus</taxon>
    </lineage>
</organism>
<evidence type="ECO:0000256" key="2">
    <source>
        <dbReference type="ARBA" id="ARBA00023157"/>
    </source>
</evidence>
<feature type="region of interest" description="Disordered" evidence="4">
    <location>
        <begin position="1"/>
        <end position="53"/>
    </location>
</feature>